<dbReference type="SUPFAM" id="SSF48371">
    <property type="entry name" value="ARM repeat"/>
    <property type="match status" value="2"/>
</dbReference>
<organism evidence="2 3">
    <name type="scientific">Bradyrhizobium lablabi</name>
    <dbReference type="NCBI Taxonomy" id="722472"/>
    <lineage>
        <taxon>Bacteria</taxon>
        <taxon>Pseudomonadati</taxon>
        <taxon>Pseudomonadota</taxon>
        <taxon>Alphaproteobacteria</taxon>
        <taxon>Hyphomicrobiales</taxon>
        <taxon>Nitrobacteraceae</taxon>
        <taxon>Bradyrhizobium</taxon>
    </lineage>
</organism>
<comment type="caution">
    <text evidence="2">The sequence shown here is derived from an EMBL/GenBank/DDBJ whole genome shotgun (WGS) entry which is preliminary data.</text>
</comment>
<name>A0A0R3N3Q8_9BRAD</name>
<dbReference type="SMART" id="SM00567">
    <property type="entry name" value="EZ_HEAT"/>
    <property type="match status" value="2"/>
</dbReference>
<feature type="domain" description="DUF4132" evidence="1">
    <location>
        <begin position="1000"/>
        <end position="1181"/>
    </location>
</feature>
<gene>
    <name evidence="2" type="ORF">CQ14_38260</name>
</gene>
<protein>
    <recommendedName>
        <fullName evidence="1">DUF4132 domain-containing protein</fullName>
    </recommendedName>
</protein>
<dbReference type="EMBL" id="LLYB01000038">
    <property type="protein sequence ID" value="KRR27060.1"/>
    <property type="molecule type" value="Genomic_DNA"/>
</dbReference>
<dbReference type="Gene3D" id="1.25.10.10">
    <property type="entry name" value="Leucine-rich Repeat Variant"/>
    <property type="match status" value="1"/>
</dbReference>
<dbReference type="Pfam" id="PF13569">
    <property type="entry name" value="DUF4132"/>
    <property type="match status" value="1"/>
</dbReference>
<dbReference type="InterPro" id="IPR011989">
    <property type="entry name" value="ARM-like"/>
</dbReference>
<evidence type="ECO:0000259" key="1">
    <source>
        <dbReference type="Pfam" id="PF13569"/>
    </source>
</evidence>
<dbReference type="Proteomes" id="UP000051660">
    <property type="component" value="Unassembled WGS sequence"/>
</dbReference>
<dbReference type="OrthoDB" id="8859114at2"/>
<accession>A0A0R3N3Q8</accession>
<sequence>MLSSSRADVSVGLNQENSCMFDFLKSVIGIGNPAGIATEADNATAREIITDLKRLETVSPDLAKRAIVYALTGEGGSVLLQIEQQANAVQTALRHYHYMSPTNDAQKEAQAAIKARSNVIGRQHGPEATWIRRYFEVLTLPHKGARWGMFSHQGPSPSWLRGLFAQGELGLQTKLATDFNTVLSWRDADDSATVFALDLLVLEKINQYYLRDCNVASRFDFKSGLLAEKQAVMAAFAKYDRPGQAIFIHILKQFDLVKDEYFHFIYQQYLLTTSKAVREAAQNALLASPPETLAASATQTLADGNPTARAQAAQILPLVMGERARPLLEDHLAKETSKTVRKVIELGLGSSFVSEDAAQTARTLKGDGAEGYLAADGTEVLSPPLAPLPGPTPVTDSIKAGYYGLLDKAHAQQVKLYERQKAYYEQATAEQRKTWRNSSAPTPPQPIDHSFADRYCALLASDRPIDEAAVANIGNASVFNLYLSEAAADPPFNNPELTLWHLCRARSIETRGLQNQHWLTGHLLNGRGAIAAAIHARLTKGTDLRTVTALLRQNLASKELAMHALNIGISEDLSAEAVWPYLAAHFDVLDQALGQVASTDFRDPPILNALNLLRLFPKLPARYFNTVLIHALSSKKSVNKPARALLLEIDGIEQRLLPFLSDSKQDVRSGVAQMLGALGAESAIEPLKKALGKEKSELVRAAVLGALHRLSVDISGYVSPEILVKEATTGLKGKKAKDIGWFALDTLPALSWASGGTVPSDVPRWWIALAGKLAQAGGNTLFSLWLDQLAPESAEALGRHILGSFLRYDAAHCSEDEANAYAKANAQQRYDTYQGYAKRWDNEFYRSYTYEKAFADLRAEKLGIYLNNAQADRGILGLAARAEGTFAVQMVRTYMRDYYKRTAQVRALTEYLSGNTSSAALQLLLSIARRHRTNAVQVLAQALVERLADERNWTTDELADRTIPTAGLDERGTLDLEIGSRVYQARLDAEDVLTLYNPDGKVVKSLPQVSDGPDKESAAEAKKALSNAKKELKQVHEFQAKRLYEALCVGRRWQLADWQRFLLEHPIVGRLVQRLVWLGLDAQGEIVASFRPLEDLSLTDSSDNAVDPASFAAVQLAHRSLFTAEQSEAWKQHLADYKVEPLFNQLDRSVLTSGVGSSIDDRAGHIIEAFKLRGAAQKLGYERAQAEDGGWFTQYIKPFGGVAINAVIEFTGSPLPEENRAVALVAAKFVRARKGGRSAYGAQIALNEVPSVLLSEVWNDLHQIARAGSGFAEDWRNKVGW</sequence>
<dbReference type="InterPro" id="IPR025406">
    <property type="entry name" value="DUF4132"/>
</dbReference>
<dbReference type="InterPro" id="IPR016024">
    <property type="entry name" value="ARM-type_fold"/>
</dbReference>
<proteinExistence type="predicted"/>
<dbReference type="InterPro" id="IPR004155">
    <property type="entry name" value="PBS_lyase_HEAT"/>
</dbReference>
<reference evidence="2 3" key="1">
    <citation type="submission" date="2014-03" db="EMBL/GenBank/DDBJ databases">
        <title>Bradyrhizobium valentinum sp. nov., isolated from effective nodules of Lupinus mariae-josephae, a lupine endemic of basic-lime soils in Eastern Spain.</title>
        <authorList>
            <person name="Duran D."/>
            <person name="Rey L."/>
            <person name="Navarro A."/>
            <person name="Busquets A."/>
            <person name="Imperial J."/>
            <person name="Ruiz-Argueso T."/>
        </authorList>
    </citation>
    <scope>NUCLEOTIDE SEQUENCE [LARGE SCALE GENOMIC DNA]</scope>
    <source>
        <strain evidence="2 3">CCBAU 23086</strain>
    </source>
</reference>
<dbReference type="Pfam" id="PF13646">
    <property type="entry name" value="HEAT_2"/>
    <property type="match status" value="1"/>
</dbReference>
<evidence type="ECO:0000313" key="3">
    <source>
        <dbReference type="Proteomes" id="UP000051660"/>
    </source>
</evidence>
<evidence type="ECO:0000313" key="2">
    <source>
        <dbReference type="EMBL" id="KRR27060.1"/>
    </source>
</evidence>